<dbReference type="PANTHER" id="PTHR21047:SF2">
    <property type="entry name" value="THYMIDINE DIPHOSPHO-4-KETO-RHAMNOSE 3,5-EPIMERASE"/>
    <property type="match status" value="1"/>
</dbReference>
<dbReference type="NCBIfam" id="TIGR01221">
    <property type="entry name" value="rmlC"/>
    <property type="match status" value="1"/>
</dbReference>
<comment type="similarity">
    <text evidence="3">Belongs to the dTDP-4-dehydrorhamnose 3,5-epimerase family.</text>
</comment>
<dbReference type="EMBL" id="JAHWDP010000001">
    <property type="protein sequence ID" value="MBW2937255.1"/>
    <property type="molecule type" value="Genomic_DNA"/>
</dbReference>
<dbReference type="AlphaFoldDB" id="A0A9X1FMG4"/>
<organism evidence="4 5">
    <name type="scientific">Halomarinibacterium sedimenti</name>
    <dbReference type="NCBI Taxonomy" id="2857106"/>
    <lineage>
        <taxon>Bacteria</taxon>
        <taxon>Pseudomonadati</taxon>
        <taxon>Bacteroidota</taxon>
        <taxon>Flavobacteriia</taxon>
        <taxon>Flavobacteriales</taxon>
        <taxon>Flavobacteriaceae</taxon>
        <taxon>Halomarinibacterium</taxon>
    </lineage>
</organism>
<dbReference type="GO" id="GO:0008830">
    <property type="term" value="F:dTDP-4-dehydrorhamnose 3,5-epimerase activity"/>
    <property type="evidence" value="ECO:0007669"/>
    <property type="project" value="UniProtKB-UniRule"/>
</dbReference>
<keyword evidence="3 4" id="KW-0413">Isomerase</keyword>
<comment type="caution">
    <text evidence="4">The sequence shown here is derived from an EMBL/GenBank/DDBJ whole genome shotgun (WGS) entry which is preliminary data.</text>
</comment>
<reference evidence="4" key="1">
    <citation type="submission" date="2021-07" db="EMBL/GenBank/DDBJ databases">
        <title>Aureisphaera sp. CAU 1614 isolated from sea sediment.</title>
        <authorList>
            <person name="Kim W."/>
        </authorList>
    </citation>
    <scope>NUCLEOTIDE SEQUENCE</scope>
    <source>
        <strain evidence="4">CAU 1614</strain>
    </source>
</reference>
<evidence type="ECO:0000313" key="4">
    <source>
        <dbReference type="EMBL" id="MBW2937255.1"/>
    </source>
</evidence>
<protein>
    <recommendedName>
        <fullName evidence="3">dTDP-4-dehydrorhamnose 3,5-epimerase</fullName>
        <ecNumber evidence="3">5.1.3.13</ecNumber>
    </recommendedName>
    <alternativeName>
        <fullName evidence="3">Thymidine diphospho-4-keto-rhamnose 3,5-epimerase</fullName>
    </alternativeName>
</protein>
<feature type="site" description="Participates in a stacking interaction with the thymidine ring of dTDP-4-oxo-6-deoxyglucose" evidence="2">
    <location>
        <position position="138"/>
    </location>
</feature>
<dbReference type="InterPro" id="IPR000888">
    <property type="entry name" value="RmlC-like"/>
</dbReference>
<feature type="active site" description="Proton acceptor" evidence="1">
    <location>
        <position position="62"/>
    </location>
</feature>
<gene>
    <name evidence="4" type="primary">rfbC</name>
    <name evidence="4" type="ORF">KXJ69_04005</name>
</gene>
<comment type="pathway">
    <text evidence="3">Carbohydrate biosynthesis; dTDP-L-rhamnose biosynthesis.</text>
</comment>
<dbReference type="Proteomes" id="UP001138686">
    <property type="component" value="Unassembled WGS sequence"/>
</dbReference>
<evidence type="ECO:0000313" key="5">
    <source>
        <dbReference type="Proteomes" id="UP001138686"/>
    </source>
</evidence>
<proteinExistence type="inferred from homology"/>
<sequence>MEIIQSPLKDCFYIKPSVFEDKRGVFSETYNQKQFEKATALSLNFVQDNQSISKYGVLRGLHFQTGIMAQAKLVRVAQGRVLDIVVDLRKDSPSFGRQFSLELSGENAFQLFVPRGFAHGFVTLSKDSVFCYKCDNFYDKASESGIIYNDATLNIDWHLPQEDLIVSEKDLELPTFKEVTQ</sequence>
<accession>A0A9X1FMG4</accession>
<dbReference type="EC" id="5.1.3.13" evidence="3"/>
<dbReference type="RefSeq" id="WP_219051517.1">
    <property type="nucleotide sequence ID" value="NZ_JAHWDP010000001.1"/>
</dbReference>
<evidence type="ECO:0000256" key="1">
    <source>
        <dbReference type="PIRSR" id="PIRSR600888-1"/>
    </source>
</evidence>
<feature type="active site" description="Proton donor" evidence="1">
    <location>
        <position position="132"/>
    </location>
</feature>
<evidence type="ECO:0000256" key="2">
    <source>
        <dbReference type="PIRSR" id="PIRSR600888-3"/>
    </source>
</evidence>
<evidence type="ECO:0000256" key="3">
    <source>
        <dbReference type="RuleBase" id="RU364069"/>
    </source>
</evidence>
<dbReference type="CDD" id="cd00438">
    <property type="entry name" value="cupin_RmlC"/>
    <property type="match status" value="1"/>
</dbReference>
<comment type="subunit">
    <text evidence="3">Homodimer.</text>
</comment>
<name>A0A9X1FMG4_9FLAO</name>
<comment type="function">
    <text evidence="3">Catalyzes the epimerization of the C3' and C5'positions of dTDP-6-deoxy-D-xylo-4-hexulose, forming dTDP-6-deoxy-L-lyxo-4-hexulose.</text>
</comment>
<dbReference type="Pfam" id="PF00908">
    <property type="entry name" value="dTDP_sugar_isom"/>
    <property type="match status" value="1"/>
</dbReference>
<comment type="catalytic activity">
    <reaction evidence="3">
        <text>dTDP-4-dehydro-6-deoxy-alpha-D-glucose = dTDP-4-dehydro-beta-L-rhamnose</text>
        <dbReference type="Rhea" id="RHEA:16969"/>
        <dbReference type="ChEBI" id="CHEBI:57649"/>
        <dbReference type="ChEBI" id="CHEBI:62830"/>
        <dbReference type="EC" id="5.1.3.13"/>
    </reaction>
</comment>
<dbReference type="GO" id="GO:0005829">
    <property type="term" value="C:cytosol"/>
    <property type="evidence" value="ECO:0007669"/>
    <property type="project" value="TreeGrafter"/>
</dbReference>
<keyword evidence="5" id="KW-1185">Reference proteome</keyword>
<dbReference type="PANTHER" id="PTHR21047">
    <property type="entry name" value="DTDP-6-DEOXY-D-GLUCOSE-3,5 EPIMERASE"/>
    <property type="match status" value="1"/>
</dbReference>
<dbReference type="GO" id="GO:0019305">
    <property type="term" value="P:dTDP-rhamnose biosynthetic process"/>
    <property type="evidence" value="ECO:0007669"/>
    <property type="project" value="UniProtKB-UniRule"/>
</dbReference>
<dbReference type="GO" id="GO:0000271">
    <property type="term" value="P:polysaccharide biosynthetic process"/>
    <property type="evidence" value="ECO:0007669"/>
    <property type="project" value="TreeGrafter"/>
</dbReference>